<feature type="domain" description="Signal transduction histidine kinase subgroup 3 dimerisation and phosphoacceptor" evidence="6">
    <location>
        <begin position="203"/>
        <end position="266"/>
    </location>
</feature>
<dbReference type="AlphaFoldDB" id="A0A841BRR6"/>
<keyword evidence="3" id="KW-0902">Two-component regulatory system</keyword>
<protein>
    <submittedName>
        <fullName evidence="7">Two-component system sensor histidine kinase DesK</fullName>
        <ecNumber evidence="7">2.7.13.3</ecNumber>
    </submittedName>
</protein>
<accession>A0A841BRR6</accession>
<comment type="caution">
    <text evidence="7">The sequence shown here is derived from an EMBL/GenBank/DDBJ whole genome shotgun (WGS) entry which is preliminary data.</text>
</comment>
<evidence type="ECO:0000313" key="8">
    <source>
        <dbReference type="Proteomes" id="UP000587527"/>
    </source>
</evidence>
<dbReference type="EMBL" id="JACHMN010000002">
    <property type="protein sequence ID" value="MBB5870934.1"/>
    <property type="molecule type" value="Genomic_DNA"/>
</dbReference>
<dbReference type="GO" id="GO:0046983">
    <property type="term" value="F:protein dimerization activity"/>
    <property type="evidence" value="ECO:0007669"/>
    <property type="project" value="InterPro"/>
</dbReference>
<keyword evidence="4" id="KW-0812">Transmembrane</keyword>
<evidence type="ECO:0000256" key="4">
    <source>
        <dbReference type="SAM" id="Phobius"/>
    </source>
</evidence>
<evidence type="ECO:0000256" key="1">
    <source>
        <dbReference type="ARBA" id="ARBA00022679"/>
    </source>
</evidence>
<keyword evidence="2 7" id="KW-0418">Kinase</keyword>
<evidence type="ECO:0000259" key="5">
    <source>
        <dbReference type="Pfam" id="PF02518"/>
    </source>
</evidence>
<feature type="transmembrane region" description="Helical" evidence="4">
    <location>
        <begin position="138"/>
        <end position="158"/>
    </location>
</feature>
<feature type="transmembrane region" description="Helical" evidence="4">
    <location>
        <begin position="91"/>
        <end position="109"/>
    </location>
</feature>
<evidence type="ECO:0000259" key="6">
    <source>
        <dbReference type="Pfam" id="PF07730"/>
    </source>
</evidence>
<dbReference type="GO" id="GO:0016020">
    <property type="term" value="C:membrane"/>
    <property type="evidence" value="ECO:0007669"/>
    <property type="project" value="InterPro"/>
</dbReference>
<dbReference type="Gene3D" id="3.30.565.10">
    <property type="entry name" value="Histidine kinase-like ATPase, C-terminal domain"/>
    <property type="match status" value="1"/>
</dbReference>
<keyword evidence="1 7" id="KW-0808">Transferase</keyword>
<dbReference type="EC" id="2.7.13.3" evidence="7"/>
<feature type="transmembrane region" description="Helical" evidence="4">
    <location>
        <begin position="164"/>
        <end position="185"/>
    </location>
</feature>
<dbReference type="InterPro" id="IPR003594">
    <property type="entry name" value="HATPase_dom"/>
</dbReference>
<dbReference type="Pfam" id="PF07730">
    <property type="entry name" value="HisKA_3"/>
    <property type="match status" value="1"/>
</dbReference>
<dbReference type="Proteomes" id="UP000587527">
    <property type="component" value="Unassembled WGS sequence"/>
</dbReference>
<keyword evidence="8" id="KW-1185">Reference proteome</keyword>
<keyword evidence="4" id="KW-1133">Transmembrane helix</keyword>
<dbReference type="Pfam" id="PF02518">
    <property type="entry name" value="HATPase_c"/>
    <property type="match status" value="1"/>
</dbReference>
<dbReference type="Gene3D" id="1.20.5.1930">
    <property type="match status" value="1"/>
</dbReference>
<gene>
    <name evidence="7" type="ORF">F4553_004313</name>
</gene>
<dbReference type="RefSeq" id="WP_184838657.1">
    <property type="nucleotide sequence ID" value="NZ_JACHMN010000002.1"/>
</dbReference>
<dbReference type="PANTHER" id="PTHR24421:SF63">
    <property type="entry name" value="SENSOR HISTIDINE KINASE DESK"/>
    <property type="match status" value="1"/>
</dbReference>
<dbReference type="InterPro" id="IPR050482">
    <property type="entry name" value="Sensor_HK_TwoCompSys"/>
</dbReference>
<evidence type="ECO:0000313" key="7">
    <source>
        <dbReference type="EMBL" id="MBB5870934.1"/>
    </source>
</evidence>
<evidence type="ECO:0000256" key="3">
    <source>
        <dbReference type="ARBA" id="ARBA00023012"/>
    </source>
</evidence>
<sequence length="392" mass="41934">MNHHVLNMFGGADEPRRPLTDRRLLPRRLAGMSFAVLWLYPLIDTFRDVHDGKMPLAWLAGIGLVAFSLLYLVVVYLAFARCTVAPPRTHLILLWSLAAITLALAIGYAHQPDGGVLGLSIYVAVAGAATYRLPWGGIWVLGVIAVTVGIGRTFDIPAHDIGSFAFNAVMASALVLVVISMISLIRELRVTREALADAAVERERLRFARDLHDLLGHTLSVIVVKAEVARRLADRDPVATAQAAAEIETIGRQALAEVREAVAGYRVRSFAVELENSSVALADAGIATTSDVRPDLPGPVDEAFAWVVREASTNIIRHSRATTCMVTVTRGSSWRLEVRDDGVGGPAGVGGHGLGGLRERLNAIGGTLTTVAHPGFTVVAVVPVSTDDAEDK</sequence>
<dbReference type="InterPro" id="IPR011712">
    <property type="entry name" value="Sig_transdc_His_kin_sub3_dim/P"/>
</dbReference>
<organism evidence="7 8">
    <name type="scientific">Allocatelliglobosispora scoriae</name>
    <dbReference type="NCBI Taxonomy" id="643052"/>
    <lineage>
        <taxon>Bacteria</taxon>
        <taxon>Bacillati</taxon>
        <taxon>Actinomycetota</taxon>
        <taxon>Actinomycetes</taxon>
        <taxon>Micromonosporales</taxon>
        <taxon>Micromonosporaceae</taxon>
        <taxon>Allocatelliglobosispora</taxon>
    </lineage>
</organism>
<reference evidence="7 8" key="1">
    <citation type="submission" date="2020-08" db="EMBL/GenBank/DDBJ databases">
        <title>Sequencing the genomes of 1000 actinobacteria strains.</title>
        <authorList>
            <person name="Klenk H.-P."/>
        </authorList>
    </citation>
    <scope>NUCLEOTIDE SEQUENCE [LARGE SCALE GENOMIC DNA]</scope>
    <source>
        <strain evidence="7 8">DSM 45362</strain>
    </source>
</reference>
<dbReference type="InterPro" id="IPR036890">
    <property type="entry name" value="HATPase_C_sf"/>
</dbReference>
<dbReference type="GO" id="GO:0000155">
    <property type="term" value="F:phosphorelay sensor kinase activity"/>
    <property type="evidence" value="ECO:0007669"/>
    <property type="project" value="InterPro"/>
</dbReference>
<feature type="transmembrane region" description="Helical" evidence="4">
    <location>
        <begin position="55"/>
        <end position="79"/>
    </location>
</feature>
<feature type="transmembrane region" description="Helical" evidence="4">
    <location>
        <begin position="25"/>
        <end position="43"/>
    </location>
</feature>
<feature type="domain" description="Histidine kinase/HSP90-like ATPase" evidence="5">
    <location>
        <begin position="306"/>
        <end position="384"/>
    </location>
</feature>
<dbReference type="SUPFAM" id="SSF55874">
    <property type="entry name" value="ATPase domain of HSP90 chaperone/DNA topoisomerase II/histidine kinase"/>
    <property type="match status" value="1"/>
</dbReference>
<dbReference type="PANTHER" id="PTHR24421">
    <property type="entry name" value="NITRATE/NITRITE SENSOR PROTEIN NARX-RELATED"/>
    <property type="match status" value="1"/>
</dbReference>
<keyword evidence="4" id="KW-0472">Membrane</keyword>
<proteinExistence type="predicted"/>
<evidence type="ECO:0000256" key="2">
    <source>
        <dbReference type="ARBA" id="ARBA00022777"/>
    </source>
</evidence>
<name>A0A841BRR6_9ACTN</name>